<evidence type="ECO:0000313" key="3">
    <source>
        <dbReference type="EMBL" id="EMP40738.1"/>
    </source>
</evidence>
<keyword evidence="1" id="KW-0812">Transmembrane</keyword>
<protein>
    <submittedName>
        <fullName evidence="3">Uncharacterized protein</fullName>
    </submittedName>
</protein>
<feature type="transmembrane region" description="Helical" evidence="1">
    <location>
        <begin position="88"/>
        <end position="106"/>
    </location>
</feature>
<dbReference type="AlphaFoldDB" id="M7C831"/>
<gene>
    <name evidence="3" type="ORF">UY3_02028</name>
</gene>
<dbReference type="EMBL" id="KB504069">
    <property type="protein sequence ID" value="EMP40738.1"/>
    <property type="molecule type" value="Genomic_DNA"/>
</dbReference>
<dbReference type="Gene3D" id="1.20.1440.80">
    <property type="entry name" value="Gap junction channel protein cysteine-rich domain"/>
    <property type="match status" value="1"/>
</dbReference>
<feature type="transmembrane region" description="Helical" evidence="1">
    <location>
        <begin position="270"/>
        <end position="294"/>
    </location>
</feature>
<dbReference type="Proteomes" id="UP000031443">
    <property type="component" value="Unassembled WGS sequence"/>
</dbReference>
<keyword evidence="4" id="KW-1185">Reference proteome</keyword>
<accession>M7C831</accession>
<feature type="chain" id="PRO_5004080775" evidence="2">
    <location>
        <begin position="18"/>
        <end position="319"/>
    </location>
</feature>
<dbReference type="STRING" id="8469.M7C831"/>
<sequence>MLVFTLTLVSLLQPVLSALSGAELWQGLEHWFFLLGLRLLAMYFASAPWDSVQQDIACAWSPGQDADTRRFCTSVCYNRHFLDPIRPTWGFSFLIALLPITIIRMLSAEEDNQGKGGQEVAALATCNRATEHRLVAESYVTARPKRGGQSNMVTKSNVAAMVQPMGDSNMAANPKLVGETNVAARTNTVGVSGVTGSPAGPDMAAQPLWHAGIITVCIAALLATEIGFLWALLARQLPTVSGASFCCFPSTPACPSVLECAVRGQADKHLALVILALTACVSIPVSLTYVGMWLGRATCCRGRQEGERAAEVEGAELVL</sequence>
<name>M7C831_CHEMY</name>
<keyword evidence="1" id="KW-0472">Membrane</keyword>
<evidence type="ECO:0000256" key="2">
    <source>
        <dbReference type="SAM" id="SignalP"/>
    </source>
</evidence>
<proteinExistence type="predicted"/>
<feature type="signal peptide" evidence="2">
    <location>
        <begin position="1"/>
        <end position="17"/>
    </location>
</feature>
<organism evidence="3 4">
    <name type="scientific">Chelonia mydas</name>
    <name type="common">Green sea-turtle</name>
    <name type="synonym">Chelonia agassizi</name>
    <dbReference type="NCBI Taxonomy" id="8469"/>
    <lineage>
        <taxon>Eukaryota</taxon>
        <taxon>Metazoa</taxon>
        <taxon>Chordata</taxon>
        <taxon>Craniata</taxon>
        <taxon>Vertebrata</taxon>
        <taxon>Euteleostomi</taxon>
        <taxon>Archelosauria</taxon>
        <taxon>Testudinata</taxon>
        <taxon>Testudines</taxon>
        <taxon>Cryptodira</taxon>
        <taxon>Durocryptodira</taxon>
        <taxon>Americhelydia</taxon>
        <taxon>Chelonioidea</taxon>
        <taxon>Cheloniidae</taxon>
        <taxon>Chelonia</taxon>
    </lineage>
</organism>
<keyword evidence="2" id="KW-0732">Signal</keyword>
<evidence type="ECO:0000256" key="1">
    <source>
        <dbReference type="SAM" id="Phobius"/>
    </source>
</evidence>
<dbReference type="InterPro" id="IPR038359">
    <property type="entry name" value="Connexin_N_sf"/>
</dbReference>
<feature type="transmembrane region" description="Helical" evidence="1">
    <location>
        <begin position="208"/>
        <end position="233"/>
    </location>
</feature>
<keyword evidence="1" id="KW-1133">Transmembrane helix</keyword>
<evidence type="ECO:0000313" key="4">
    <source>
        <dbReference type="Proteomes" id="UP000031443"/>
    </source>
</evidence>
<reference evidence="4" key="1">
    <citation type="journal article" date="2013" name="Nat. Genet.">
        <title>The draft genomes of soft-shell turtle and green sea turtle yield insights into the development and evolution of the turtle-specific body plan.</title>
        <authorList>
            <person name="Wang Z."/>
            <person name="Pascual-Anaya J."/>
            <person name="Zadissa A."/>
            <person name="Li W."/>
            <person name="Niimura Y."/>
            <person name="Huang Z."/>
            <person name="Li C."/>
            <person name="White S."/>
            <person name="Xiong Z."/>
            <person name="Fang D."/>
            <person name="Wang B."/>
            <person name="Ming Y."/>
            <person name="Chen Y."/>
            <person name="Zheng Y."/>
            <person name="Kuraku S."/>
            <person name="Pignatelli M."/>
            <person name="Herrero J."/>
            <person name="Beal K."/>
            <person name="Nozawa M."/>
            <person name="Li Q."/>
            <person name="Wang J."/>
            <person name="Zhang H."/>
            <person name="Yu L."/>
            <person name="Shigenobu S."/>
            <person name="Wang J."/>
            <person name="Liu J."/>
            <person name="Flicek P."/>
            <person name="Searle S."/>
            <person name="Wang J."/>
            <person name="Kuratani S."/>
            <person name="Yin Y."/>
            <person name="Aken B."/>
            <person name="Zhang G."/>
            <person name="Irie N."/>
        </authorList>
    </citation>
    <scope>NUCLEOTIDE SEQUENCE [LARGE SCALE GENOMIC DNA]</scope>
</reference>